<gene>
    <name evidence="2" type="ORF">DC3_07240</name>
</gene>
<keyword evidence="3" id="KW-1185">Reference proteome</keyword>
<dbReference type="AlphaFoldDB" id="A0A511MWZ5"/>
<feature type="repeat" description="TPR" evidence="1">
    <location>
        <begin position="152"/>
        <end position="185"/>
    </location>
</feature>
<dbReference type="PROSITE" id="PS50005">
    <property type="entry name" value="TPR"/>
    <property type="match status" value="1"/>
</dbReference>
<protein>
    <submittedName>
        <fullName evidence="2">Uncharacterized protein</fullName>
    </submittedName>
</protein>
<comment type="caution">
    <text evidence="2">The sequence shown here is derived from an EMBL/GenBank/DDBJ whole genome shotgun (WGS) entry which is preliminary data.</text>
</comment>
<dbReference type="Pfam" id="PF13176">
    <property type="entry name" value="TPR_7"/>
    <property type="match status" value="1"/>
</dbReference>
<evidence type="ECO:0000313" key="3">
    <source>
        <dbReference type="Proteomes" id="UP000321306"/>
    </source>
</evidence>
<name>A0A511MWZ5_DEIC1</name>
<reference evidence="2 3" key="1">
    <citation type="submission" date="2019-07" db="EMBL/GenBank/DDBJ databases">
        <title>Whole genome shotgun sequence of Deinococcus cellulosilyticus NBRC 106333.</title>
        <authorList>
            <person name="Hosoyama A."/>
            <person name="Uohara A."/>
            <person name="Ohji S."/>
            <person name="Ichikawa N."/>
        </authorList>
    </citation>
    <scope>NUCLEOTIDE SEQUENCE [LARGE SCALE GENOMIC DNA]</scope>
    <source>
        <strain evidence="2 3">NBRC 106333</strain>
    </source>
</reference>
<keyword evidence="1" id="KW-0802">TPR repeat</keyword>
<dbReference type="InterPro" id="IPR011990">
    <property type="entry name" value="TPR-like_helical_dom_sf"/>
</dbReference>
<dbReference type="InterPro" id="IPR019734">
    <property type="entry name" value="TPR_rpt"/>
</dbReference>
<evidence type="ECO:0000313" key="2">
    <source>
        <dbReference type="EMBL" id="GEM45089.1"/>
    </source>
</evidence>
<dbReference type="Gene3D" id="1.25.40.10">
    <property type="entry name" value="Tetratricopeptide repeat domain"/>
    <property type="match status" value="1"/>
</dbReference>
<sequence length="524" mass="59999">MSSLNLHSALPLSQSLHIPGAWDSFLRHNSRQLERELLRWDTETARIRLSQLYQRQGRWEEARKVLEGSEHLLARAERTAILLHQGEHAKVIEAGKDLLSHWPGATDMLEVEAYGRMSWVLGVAMGQQGHAKSRDLLESAARTLCVLGIDLSQVRLDLALTLLKLGDFQGAIRVYRQVLDTARKNRDARTFERAMTEGCSALICAGEFDLTFLEGMSNKPLRTSLRNLMQALFQRTSFSEDMEELPKPRDVYAALAVMVRWTERAFQEFHLGHFGDARKTSERVVQTFDLVRQSRRQNDHSFEVLYGIALYMKGLCEVIVRDLDGARQSLEEMEQLNLQNPLVRCLRGVLVAELYSIRKTTCASYPVQDALEDVVAFFEQSPAASQQFLARWLLRFGIGVLVAVELVGRGTPVIREALREVMFITPIGAFLNYRMINHPSAGAISQSLYEILEVHRAQEPKHEMQIYRHRLTMRENDYPPITFSLIVDHLVRGFGVSLDETSDLMYLKRFLPEKYQKWKEALIS</sequence>
<organism evidence="2 3">
    <name type="scientific">Deinococcus cellulosilyticus (strain DSM 18568 / NBRC 106333 / KACC 11606 / 5516J-15)</name>
    <dbReference type="NCBI Taxonomy" id="1223518"/>
    <lineage>
        <taxon>Bacteria</taxon>
        <taxon>Thermotogati</taxon>
        <taxon>Deinococcota</taxon>
        <taxon>Deinococci</taxon>
        <taxon>Deinococcales</taxon>
        <taxon>Deinococcaceae</taxon>
        <taxon>Deinococcus</taxon>
    </lineage>
</organism>
<dbReference type="Proteomes" id="UP000321306">
    <property type="component" value="Unassembled WGS sequence"/>
</dbReference>
<dbReference type="SUPFAM" id="SSF48452">
    <property type="entry name" value="TPR-like"/>
    <property type="match status" value="1"/>
</dbReference>
<dbReference type="OrthoDB" id="9817426at2"/>
<dbReference type="EMBL" id="BJXB01000002">
    <property type="protein sequence ID" value="GEM45089.1"/>
    <property type="molecule type" value="Genomic_DNA"/>
</dbReference>
<proteinExistence type="predicted"/>
<dbReference type="RefSeq" id="WP_146882392.1">
    <property type="nucleotide sequence ID" value="NZ_BJXB01000002.1"/>
</dbReference>
<evidence type="ECO:0000256" key="1">
    <source>
        <dbReference type="PROSITE-ProRule" id="PRU00339"/>
    </source>
</evidence>
<accession>A0A511MWZ5</accession>